<feature type="transmembrane region" description="Helical" evidence="1">
    <location>
        <begin position="404"/>
        <end position="421"/>
    </location>
</feature>
<organism evidence="2 3">
    <name type="scientific">Sulfurospirillum diekertiae</name>
    <dbReference type="NCBI Taxonomy" id="1854492"/>
    <lineage>
        <taxon>Bacteria</taxon>
        <taxon>Pseudomonadati</taxon>
        <taxon>Campylobacterota</taxon>
        <taxon>Epsilonproteobacteria</taxon>
        <taxon>Campylobacterales</taxon>
        <taxon>Sulfurospirillaceae</taxon>
        <taxon>Sulfurospirillum</taxon>
    </lineage>
</organism>
<feature type="transmembrane region" description="Helical" evidence="1">
    <location>
        <begin position="124"/>
        <end position="143"/>
    </location>
</feature>
<feature type="transmembrane region" description="Helical" evidence="1">
    <location>
        <begin position="309"/>
        <end position="330"/>
    </location>
</feature>
<feature type="transmembrane region" description="Helical" evidence="1">
    <location>
        <begin position="280"/>
        <end position="297"/>
    </location>
</feature>
<evidence type="ECO:0000313" key="2">
    <source>
        <dbReference type="EMBL" id="ARU47532.1"/>
    </source>
</evidence>
<dbReference type="Proteomes" id="UP000196005">
    <property type="component" value="Chromosome"/>
</dbReference>
<name>A0A1Y0HHP4_9BACT</name>
<dbReference type="AlphaFoldDB" id="A0A1Y0HHP4"/>
<keyword evidence="1" id="KW-1133">Transmembrane helix</keyword>
<proteinExistence type="predicted"/>
<feature type="transmembrane region" description="Helical" evidence="1">
    <location>
        <begin position="178"/>
        <end position="196"/>
    </location>
</feature>
<feature type="transmembrane region" description="Helical" evidence="1">
    <location>
        <begin position="95"/>
        <end position="117"/>
    </location>
</feature>
<dbReference type="KEGG" id="suls:Sdiek1_0349"/>
<feature type="transmembrane region" description="Helical" evidence="1">
    <location>
        <begin position="241"/>
        <end position="260"/>
    </location>
</feature>
<evidence type="ECO:0000256" key="1">
    <source>
        <dbReference type="SAM" id="Phobius"/>
    </source>
</evidence>
<feature type="transmembrane region" description="Helical" evidence="1">
    <location>
        <begin position="345"/>
        <end position="367"/>
    </location>
</feature>
<gene>
    <name evidence="2" type="ORF">Sdiek1_0349</name>
</gene>
<feature type="transmembrane region" description="Helical" evidence="1">
    <location>
        <begin position="48"/>
        <end position="70"/>
    </location>
</feature>
<feature type="transmembrane region" description="Helical" evidence="1">
    <location>
        <begin position="15"/>
        <end position="36"/>
    </location>
</feature>
<dbReference type="RefSeq" id="WP_087437616.1">
    <property type="nucleotide sequence ID" value="NZ_CP021416.1"/>
</dbReference>
<dbReference type="EMBL" id="CP021416">
    <property type="protein sequence ID" value="ARU47532.1"/>
    <property type="molecule type" value="Genomic_DNA"/>
</dbReference>
<reference evidence="3" key="1">
    <citation type="submission" date="2017-05" db="EMBL/GenBank/DDBJ databases">
        <title>Dechlorination kinetics govern the competition between two new strains of the genus Sulfurospirillum.</title>
        <authorList>
            <person name="Buttet G.F."/>
            <person name="Murray A.M."/>
            <person name="Goris T."/>
            <person name="Burion M."/>
            <person name="Lin B."/>
            <person name="Rolle M."/>
            <person name="Maillard J."/>
        </authorList>
    </citation>
    <scope>NUCLEOTIDE SEQUENCE [LARGE SCALE GENOMIC DNA]</scope>
    <source>
        <strain evidence="3">SL2-1</strain>
    </source>
</reference>
<accession>A0A1Y0HHP4</accession>
<protein>
    <recommendedName>
        <fullName evidence="4">Glycosyltransferase RgtA/B/C/D-like domain-containing protein</fullName>
    </recommendedName>
</protein>
<evidence type="ECO:0008006" key="4">
    <source>
        <dbReference type="Google" id="ProtNLM"/>
    </source>
</evidence>
<feature type="transmembrane region" description="Helical" evidence="1">
    <location>
        <begin position="149"/>
        <end position="166"/>
    </location>
</feature>
<evidence type="ECO:0000313" key="3">
    <source>
        <dbReference type="Proteomes" id="UP000196005"/>
    </source>
</evidence>
<keyword evidence="1" id="KW-0472">Membrane</keyword>
<feature type="transmembrane region" description="Helical" evidence="1">
    <location>
        <begin position="202"/>
        <end position="220"/>
    </location>
</feature>
<dbReference type="OrthoDB" id="7033276at2"/>
<keyword evidence="3" id="KW-1185">Reference proteome</keyword>
<keyword evidence="1" id="KW-0812">Transmembrane</keyword>
<sequence>MTKKLYFQHLLKKHLPLLGALLLLSFVLYEISFYIFKTYRAFFNSDAAIANILAEEMVLAGSFFPSHWWYVNNDLWVFYKQLLVIPWVLAGKNGYFAHAFTVFEVSVFMIVFIYLFLRSLMLSRASAIMGGVVVCIAYSPMYLRELFGEAAYTWYFLFMIGFMFIFRKLSPHVISKSTQVKAFIFFMMLLYLLVLANPIRFFVYYVVPFFGALALSIYFARDSIKTFQHAVYRLLSVKKMVIFAFACLVMGLAGMAHYNLLESLHLAGGANNAGLVSLEILPVHAAHAFLGLLNFIGAEWNEGVRASSIGGAISLLKFALYPCVLIIPALHVKKSFYQMSATERFFVLFSYVGFAIIYILYSTTALHENAWAARNNIRYISPFIMMILVCNVIMWRFFSLFAKVILSVCLAMALGLSWNYVSPKEWRGIVDERIALVEELKSRGLHFGYAEYWDSHLYTAFSDGDVDIRPIEVDEKGISLVKWLSSDRWYQKDSTDGKVFFMLKHEDIADFNVSLKNLNMPDPIDQFTMNQYTIYVFEKNPLYVKKSKAEARKKKRIMTAP</sequence>
<feature type="transmembrane region" description="Helical" evidence="1">
    <location>
        <begin position="379"/>
        <end position="398"/>
    </location>
</feature>